<evidence type="ECO:0000256" key="1">
    <source>
        <dbReference type="ARBA" id="ARBA00004123"/>
    </source>
</evidence>
<dbReference type="SUPFAM" id="SSF46785">
    <property type="entry name" value="Winged helix' DNA-binding domain"/>
    <property type="match status" value="1"/>
</dbReference>
<evidence type="ECO:0000256" key="3">
    <source>
        <dbReference type="ARBA" id="ARBA00022705"/>
    </source>
</evidence>
<dbReference type="Pfam" id="PF08784">
    <property type="entry name" value="RPA_C"/>
    <property type="match status" value="1"/>
</dbReference>
<dbReference type="GO" id="GO:0006260">
    <property type="term" value="P:DNA replication"/>
    <property type="evidence" value="ECO:0007669"/>
    <property type="project" value="UniProtKB-KW"/>
</dbReference>
<evidence type="ECO:0000256" key="5">
    <source>
        <dbReference type="ARBA" id="ARBA00023242"/>
    </source>
</evidence>
<dbReference type="OrthoDB" id="25571at2759"/>
<organism evidence="8 9">
    <name type="scientific">Fomitopsis schrenkii</name>
    <name type="common">Brown rot fungus</name>
    <dbReference type="NCBI Taxonomy" id="2126942"/>
    <lineage>
        <taxon>Eukaryota</taxon>
        <taxon>Fungi</taxon>
        <taxon>Dikarya</taxon>
        <taxon>Basidiomycota</taxon>
        <taxon>Agaricomycotina</taxon>
        <taxon>Agaricomycetes</taxon>
        <taxon>Polyporales</taxon>
        <taxon>Fomitopsis</taxon>
    </lineage>
</organism>
<dbReference type="GO" id="GO:0005662">
    <property type="term" value="C:DNA replication factor A complex"/>
    <property type="evidence" value="ECO:0007669"/>
    <property type="project" value="TreeGrafter"/>
</dbReference>
<proteinExistence type="inferred from homology"/>
<dbReference type="InterPro" id="IPR036388">
    <property type="entry name" value="WH-like_DNA-bd_sf"/>
</dbReference>
<keyword evidence="3" id="KW-0235">DNA replication</keyword>
<dbReference type="Proteomes" id="UP000015241">
    <property type="component" value="Unassembled WGS sequence"/>
</dbReference>
<dbReference type="InParanoid" id="S8E558"/>
<dbReference type="InterPro" id="IPR036390">
    <property type="entry name" value="WH_DNA-bd_sf"/>
</dbReference>
<feature type="non-terminal residue" evidence="8">
    <location>
        <position position="1"/>
    </location>
</feature>
<feature type="domain" description="Replication protein A C-terminal" evidence="7">
    <location>
        <begin position="154"/>
        <end position="233"/>
    </location>
</feature>
<reference evidence="8 9" key="1">
    <citation type="journal article" date="2012" name="Science">
        <title>The Paleozoic origin of enzymatic lignin decomposition reconstructed from 31 fungal genomes.</title>
        <authorList>
            <person name="Floudas D."/>
            <person name="Binder M."/>
            <person name="Riley R."/>
            <person name="Barry K."/>
            <person name="Blanchette R.A."/>
            <person name="Henrissat B."/>
            <person name="Martinez A.T."/>
            <person name="Otillar R."/>
            <person name="Spatafora J.W."/>
            <person name="Yadav J.S."/>
            <person name="Aerts A."/>
            <person name="Benoit I."/>
            <person name="Boyd A."/>
            <person name="Carlson A."/>
            <person name="Copeland A."/>
            <person name="Coutinho P.M."/>
            <person name="de Vries R.P."/>
            <person name="Ferreira P."/>
            <person name="Findley K."/>
            <person name="Foster B."/>
            <person name="Gaskell J."/>
            <person name="Glotzer D."/>
            <person name="Gorecki P."/>
            <person name="Heitman J."/>
            <person name="Hesse C."/>
            <person name="Hori C."/>
            <person name="Igarashi K."/>
            <person name="Jurgens J.A."/>
            <person name="Kallen N."/>
            <person name="Kersten P."/>
            <person name="Kohler A."/>
            <person name="Kuees U."/>
            <person name="Kumar T.K.A."/>
            <person name="Kuo A."/>
            <person name="LaButti K."/>
            <person name="Larrondo L.F."/>
            <person name="Lindquist E."/>
            <person name="Ling A."/>
            <person name="Lombard V."/>
            <person name="Lucas S."/>
            <person name="Lundell T."/>
            <person name="Martin R."/>
            <person name="McLaughlin D.J."/>
            <person name="Morgenstern I."/>
            <person name="Morin E."/>
            <person name="Murat C."/>
            <person name="Nagy L.G."/>
            <person name="Nolan M."/>
            <person name="Ohm R.A."/>
            <person name="Patyshakuliyeva A."/>
            <person name="Rokas A."/>
            <person name="Ruiz-Duenas F.J."/>
            <person name="Sabat G."/>
            <person name="Salamov A."/>
            <person name="Samejima M."/>
            <person name="Schmutz J."/>
            <person name="Slot J.C."/>
            <person name="St John F."/>
            <person name="Stenlid J."/>
            <person name="Sun H."/>
            <person name="Sun S."/>
            <person name="Syed K."/>
            <person name="Tsang A."/>
            <person name="Wiebenga A."/>
            <person name="Young D."/>
            <person name="Pisabarro A."/>
            <person name="Eastwood D.C."/>
            <person name="Martin F."/>
            <person name="Cullen D."/>
            <person name="Grigoriev I.V."/>
            <person name="Hibbett D.S."/>
        </authorList>
    </citation>
    <scope>NUCLEOTIDE SEQUENCE</scope>
    <source>
        <strain evidence="9">FP-58527</strain>
    </source>
</reference>
<protein>
    <submittedName>
        <fullName evidence="8">Replication protein A subunit RPA32</fullName>
    </submittedName>
</protein>
<dbReference type="InterPro" id="IPR040260">
    <property type="entry name" value="RFA2-like"/>
</dbReference>
<keyword evidence="4" id="KW-0238">DNA-binding</keyword>
<dbReference type="InterPro" id="IPR014892">
    <property type="entry name" value="RPA_C"/>
</dbReference>
<dbReference type="GO" id="GO:0000724">
    <property type="term" value="P:double-strand break repair via homologous recombination"/>
    <property type="evidence" value="ECO:0007669"/>
    <property type="project" value="TreeGrafter"/>
</dbReference>
<feature type="region of interest" description="Disordered" evidence="6">
    <location>
        <begin position="139"/>
        <end position="170"/>
    </location>
</feature>
<dbReference type="PANTHER" id="PTHR13989:SF16">
    <property type="entry name" value="REPLICATION PROTEIN A2"/>
    <property type="match status" value="1"/>
</dbReference>
<dbReference type="Gene3D" id="1.10.10.10">
    <property type="entry name" value="Winged helix-like DNA-binding domain superfamily/Winged helix DNA-binding domain"/>
    <property type="match status" value="1"/>
</dbReference>
<comment type="similarity">
    <text evidence="2">Belongs to the replication factor A protein 2 family.</text>
</comment>
<dbReference type="Gene3D" id="2.40.50.140">
    <property type="entry name" value="Nucleic acid-binding proteins"/>
    <property type="match status" value="1"/>
</dbReference>
<evidence type="ECO:0000313" key="9">
    <source>
        <dbReference type="Proteomes" id="UP000015241"/>
    </source>
</evidence>
<dbReference type="eggNOG" id="KOG3108">
    <property type="taxonomic scope" value="Eukaryota"/>
</dbReference>
<keyword evidence="9" id="KW-1185">Reference proteome</keyword>
<dbReference type="GO" id="GO:0006289">
    <property type="term" value="P:nucleotide-excision repair"/>
    <property type="evidence" value="ECO:0007669"/>
    <property type="project" value="TreeGrafter"/>
</dbReference>
<dbReference type="PANTHER" id="PTHR13989">
    <property type="entry name" value="REPLICATION PROTEIN A-RELATED"/>
    <property type="match status" value="1"/>
</dbReference>
<evidence type="ECO:0000259" key="7">
    <source>
        <dbReference type="Pfam" id="PF08784"/>
    </source>
</evidence>
<gene>
    <name evidence="8" type="ORF">FOMPIDRAFT_57239</name>
</gene>
<dbReference type="SUPFAM" id="SSF50249">
    <property type="entry name" value="Nucleic acid-binding proteins"/>
    <property type="match status" value="1"/>
</dbReference>
<name>S8E558_FOMSC</name>
<dbReference type="GO" id="GO:0000781">
    <property type="term" value="C:chromosome, telomeric region"/>
    <property type="evidence" value="ECO:0007669"/>
    <property type="project" value="TreeGrafter"/>
</dbReference>
<dbReference type="AlphaFoldDB" id="S8E558"/>
<dbReference type="EMBL" id="KE504164">
    <property type="protein sequence ID" value="EPS98543.1"/>
    <property type="molecule type" value="Genomic_DNA"/>
</dbReference>
<accession>S8E558</accession>
<dbReference type="GO" id="GO:0035861">
    <property type="term" value="C:site of double-strand break"/>
    <property type="evidence" value="ECO:0007669"/>
    <property type="project" value="TreeGrafter"/>
</dbReference>
<evidence type="ECO:0000256" key="6">
    <source>
        <dbReference type="SAM" id="MobiDB-lite"/>
    </source>
</evidence>
<evidence type="ECO:0000256" key="4">
    <source>
        <dbReference type="ARBA" id="ARBA00023125"/>
    </source>
</evidence>
<feature type="compositionally biased region" description="Low complexity" evidence="6">
    <location>
        <begin position="145"/>
        <end position="160"/>
    </location>
</feature>
<dbReference type="CDD" id="cd04478">
    <property type="entry name" value="RPA2_DBD_D"/>
    <property type="match status" value="1"/>
</dbReference>
<evidence type="ECO:0000313" key="8">
    <source>
        <dbReference type="EMBL" id="EPS98543.1"/>
    </source>
</evidence>
<evidence type="ECO:0000256" key="2">
    <source>
        <dbReference type="ARBA" id="ARBA00007815"/>
    </source>
</evidence>
<dbReference type="GO" id="GO:0003697">
    <property type="term" value="F:single-stranded DNA binding"/>
    <property type="evidence" value="ECO:0007669"/>
    <property type="project" value="TreeGrafter"/>
</dbReference>
<dbReference type="PIRSF" id="PIRSF036949">
    <property type="entry name" value="RPA32"/>
    <property type="match status" value="1"/>
</dbReference>
<comment type="subcellular location">
    <subcellularLocation>
        <location evidence="1">Nucleus</location>
    </subcellularLocation>
</comment>
<keyword evidence="5" id="KW-0539">Nucleus</keyword>
<dbReference type="InterPro" id="IPR014646">
    <property type="entry name" value="Rfa2/RPA32"/>
</dbReference>
<dbReference type="HOGENOM" id="CLU_051033_0_1_1"/>
<dbReference type="FunCoup" id="S8E558">
    <property type="interactions" value="484"/>
</dbReference>
<dbReference type="InterPro" id="IPR012340">
    <property type="entry name" value="NA-bd_OB-fold"/>
</dbReference>
<dbReference type="STRING" id="743788.S8E558"/>
<sequence length="240" mass="26476">RAPAQQSLRPVTIRQLLNATQAHSDAEWTIDDAEVGQITVIGQVVSINSQTTNCVYWLDDGTGRMEARHWVDAGTDEDSERWGGITENVYIRAMGSLKSFGNKRYINATHLRLIKDHNEINFHFLEAFTVELILQKGPPLRPSEAGSRGAIANGSANASAYDPPSSSATRMEPYAHLPSIQRRIVEFMMNQPQQSEGIHVAAVARHIGGDAHAISEALDRLMDEGHVFTTMDDSHFALST</sequence>